<evidence type="ECO:0000259" key="10">
    <source>
        <dbReference type="Pfam" id="PF00881"/>
    </source>
</evidence>
<evidence type="ECO:0000256" key="2">
    <source>
        <dbReference type="ARBA" id="ARBA00022630"/>
    </source>
</evidence>
<dbReference type="AlphaFoldDB" id="A0A4Q1JV93"/>
<keyword evidence="12" id="KW-1185">Reference proteome</keyword>
<dbReference type="Pfam" id="PF00881">
    <property type="entry name" value="Nitroreductase"/>
    <property type="match status" value="1"/>
</dbReference>
<organism evidence="11 12">
    <name type="scientific">Pseudoxanthomonas composti</name>
    <dbReference type="NCBI Taxonomy" id="2137479"/>
    <lineage>
        <taxon>Bacteria</taxon>
        <taxon>Pseudomonadati</taxon>
        <taxon>Pseudomonadota</taxon>
        <taxon>Gammaproteobacteria</taxon>
        <taxon>Lysobacterales</taxon>
        <taxon>Lysobacteraceae</taxon>
        <taxon>Pseudoxanthomonas</taxon>
    </lineage>
</organism>
<evidence type="ECO:0000256" key="7">
    <source>
        <dbReference type="PIRNR" id="PIRNR000232"/>
    </source>
</evidence>
<keyword evidence="5 7" id="KW-0560">Oxidoreductase</keyword>
<evidence type="ECO:0000256" key="3">
    <source>
        <dbReference type="ARBA" id="ARBA00022643"/>
    </source>
</evidence>
<keyword evidence="4 7" id="KW-0521">NADP</keyword>
<dbReference type="Proteomes" id="UP000289784">
    <property type="component" value="Unassembled WGS sequence"/>
</dbReference>
<comment type="similarity">
    <text evidence="1 7">Belongs to the nitroreductase family.</text>
</comment>
<proteinExistence type="inferred from homology"/>
<keyword evidence="3 7" id="KW-0288">FMN</keyword>
<evidence type="ECO:0000256" key="5">
    <source>
        <dbReference type="ARBA" id="ARBA00023002"/>
    </source>
</evidence>
<dbReference type="InterPro" id="IPR000415">
    <property type="entry name" value="Nitroreductase-like"/>
</dbReference>
<dbReference type="GO" id="GO:0016491">
    <property type="term" value="F:oxidoreductase activity"/>
    <property type="evidence" value="ECO:0007669"/>
    <property type="project" value="UniProtKB-UniRule"/>
</dbReference>
<evidence type="ECO:0000313" key="12">
    <source>
        <dbReference type="Proteomes" id="UP000289784"/>
    </source>
</evidence>
<evidence type="ECO:0000256" key="8">
    <source>
        <dbReference type="PIRSR" id="PIRSR000232-1"/>
    </source>
</evidence>
<sequence>MPTPTTPDLLRALDERRSVPSKQLGEPAPSDEVLLQMLRSASRVPDHGKLAPFRFIRIQGDARRQLGDILAARTEELDPEAGTVAIEKDRNRFNSAPLVIVVVASLIPEHKVPEDEQWMTAGSVCFALLVAAQAFGFGAQWLTGWAAYDGLVAQRLGLAETERVAGFIHIGTPKLAAPERERPDPARLLSDWTPA</sequence>
<dbReference type="EC" id="1.-.-.-" evidence="7"/>
<comment type="cofactor">
    <cofactor evidence="8">
        <name>FMN</name>
        <dbReference type="ChEBI" id="CHEBI:58210"/>
    </cofactor>
    <text evidence="8">Binds 1 FMN per subunit.</text>
</comment>
<dbReference type="OrthoDB" id="9804207at2"/>
<dbReference type="PIRSF" id="PIRSF000232">
    <property type="entry name" value="YdjA"/>
    <property type="match status" value="1"/>
</dbReference>
<gene>
    <name evidence="11" type="ORF">EPA99_13070</name>
</gene>
<dbReference type="EMBL" id="SAWZ01000006">
    <property type="protein sequence ID" value="RXR04394.1"/>
    <property type="molecule type" value="Genomic_DNA"/>
</dbReference>
<evidence type="ECO:0000256" key="4">
    <source>
        <dbReference type="ARBA" id="ARBA00022857"/>
    </source>
</evidence>
<feature type="binding site" evidence="8">
    <location>
        <position position="47"/>
    </location>
    <ligand>
        <name>FMN</name>
        <dbReference type="ChEBI" id="CHEBI:58210"/>
        <note>ligand shared between dimeric partners</note>
    </ligand>
</feature>
<evidence type="ECO:0000313" key="11">
    <source>
        <dbReference type="EMBL" id="RXR04394.1"/>
    </source>
</evidence>
<dbReference type="SUPFAM" id="SSF55469">
    <property type="entry name" value="FMN-dependent nitroreductase-like"/>
    <property type="match status" value="1"/>
</dbReference>
<dbReference type="PANTHER" id="PTHR43821">
    <property type="entry name" value="NAD(P)H NITROREDUCTASE YDJA-RELATED"/>
    <property type="match status" value="1"/>
</dbReference>
<protein>
    <recommendedName>
        <fullName evidence="7">Putative NAD(P)H nitroreductase</fullName>
        <ecNumber evidence="7">1.-.-.-</ecNumber>
    </recommendedName>
</protein>
<feature type="region of interest" description="Disordered" evidence="9">
    <location>
        <begin position="1"/>
        <end position="30"/>
    </location>
</feature>
<keyword evidence="6 7" id="KW-0520">NAD</keyword>
<dbReference type="InterPro" id="IPR029479">
    <property type="entry name" value="Nitroreductase"/>
</dbReference>
<keyword evidence="2 7" id="KW-0285">Flavoprotein</keyword>
<evidence type="ECO:0000256" key="6">
    <source>
        <dbReference type="ARBA" id="ARBA00023027"/>
    </source>
</evidence>
<evidence type="ECO:0000256" key="9">
    <source>
        <dbReference type="SAM" id="MobiDB-lite"/>
    </source>
</evidence>
<dbReference type="RefSeq" id="WP_129471665.1">
    <property type="nucleotide sequence ID" value="NZ_SAWZ01000006.1"/>
</dbReference>
<dbReference type="CDD" id="cd02135">
    <property type="entry name" value="YdjA-like"/>
    <property type="match status" value="1"/>
</dbReference>
<feature type="binding site" description="in other chain" evidence="8">
    <location>
        <begin position="141"/>
        <end position="143"/>
    </location>
    <ligand>
        <name>FMN</name>
        <dbReference type="ChEBI" id="CHEBI:58210"/>
        <note>ligand shared between dimeric partners</note>
    </ligand>
</feature>
<dbReference type="Gene3D" id="3.40.109.10">
    <property type="entry name" value="NADH Oxidase"/>
    <property type="match status" value="1"/>
</dbReference>
<reference evidence="11 12" key="1">
    <citation type="submission" date="2019-01" db="EMBL/GenBank/DDBJ databases">
        <title>Pseudoxanthomonas composti sp. nov., isolated from compost.</title>
        <authorList>
            <person name="Yang G."/>
        </authorList>
    </citation>
    <scope>NUCLEOTIDE SEQUENCE [LARGE SCALE GENOMIC DNA]</scope>
    <source>
        <strain evidence="11 12">GSS15</strain>
    </source>
</reference>
<feature type="binding site" evidence="8">
    <location>
        <position position="43"/>
    </location>
    <ligand>
        <name>FMN</name>
        <dbReference type="ChEBI" id="CHEBI:58210"/>
        <note>ligand shared between dimeric partners</note>
    </ligand>
</feature>
<name>A0A4Q1JV93_9GAMM</name>
<dbReference type="InterPro" id="IPR052530">
    <property type="entry name" value="NAD(P)H_nitroreductase"/>
</dbReference>
<accession>A0A4Q1JV93</accession>
<dbReference type="InterPro" id="IPR026021">
    <property type="entry name" value="YdjA-like"/>
</dbReference>
<feature type="binding site" description="in other chain" evidence="8">
    <location>
        <begin position="16"/>
        <end position="18"/>
    </location>
    <ligand>
        <name>FMN</name>
        <dbReference type="ChEBI" id="CHEBI:58210"/>
        <note>ligand shared between dimeric partners</note>
    </ligand>
</feature>
<feature type="domain" description="Nitroreductase" evidence="10">
    <location>
        <begin position="15"/>
        <end position="171"/>
    </location>
</feature>
<evidence type="ECO:0000256" key="1">
    <source>
        <dbReference type="ARBA" id="ARBA00007118"/>
    </source>
</evidence>
<dbReference type="PANTHER" id="PTHR43821:SF1">
    <property type="entry name" value="NAD(P)H NITROREDUCTASE YDJA-RELATED"/>
    <property type="match status" value="1"/>
</dbReference>
<comment type="caution">
    <text evidence="11">The sequence shown here is derived from an EMBL/GenBank/DDBJ whole genome shotgun (WGS) entry which is preliminary data.</text>
</comment>